<dbReference type="EMBL" id="JACBZA010000001">
    <property type="protein sequence ID" value="NYH83770.1"/>
    <property type="molecule type" value="Genomic_DNA"/>
</dbReference>
<keyword evidence="5" id="KW-1185">Reference proteome</keyword>
<dbReference type="AlphaFoldDB" id="A0A1I3BRF0"/>
<reference evidence="2 5" key="2">
    <citation type="submission" date="2020-07" db="EMBL/GenBank/DDBJ databases">
        <title>Sequencing the genomes of 1000 actinobacteria strains.</title>
        <authorList>
            <person name="Klenk H.-P."/>
        </authorList>
    </citation>
    <scope>NUCLEOTIDE SEQUENCE [LARGE SCALE GENOMIC DNA]</scope>
    <source>
        <strain evidence="2 5">DSM 45117</strain>
    </source>
</reference>
<evidence type="ECO:0000313" key="2">
    <source>
        <dbReference type="EMBL" id="NYH83770.1"/>
    </source>
</evidence>
<name>A0A1I3BRF0_9ACTN</name>
<accession>A0A1I3BRF0</accession>
<dbReference type="EMBL" id="FOOI01000026">
    <property type="protein sequence ID" value="SFH64750.1"/>
    <property type="molecule type" value="Genomic_DNA"/>
</dbReference>
<dbReference type="RefSeq" id="WP_175542836.1">
    <property type="nucleotide sequence ID" value="NZ_FOOI01000026.1"/>
</dbReference>
<evidence type="ECO:0000313" key="5">
    <source>
        <dbReference type="Proteomes" id="UP000533017"/>
    </source>
</evidence>
<reference evidence="3 4" key="1">
    <citation type="submission" date="2016-10" db="EMBL/GenBank/DDBJ databases">
        <authorList>
            <person name="de Groot N.N."/>
        </authorList>
    </citation>
    <scope>NUCLEOTIDE SEQUENCE [LARGE SCALE GENOMIC DNA]</scope>
    <source>
        <strain evidence="3 4">CPCC 202808</strain>
    </source>
</reference>
<dbReference type="Proteomes" id="UP000533017">
    <property type="component" value="Unassembled WGS sequence"/>
</dbReference>
<organism evidence="3 4">
    <name type="scientific">Actinopolymorpha cephalotaxi</name>
    <dbReference type="NCBI Taxonomy" id="504797"/>
    <lineage>
        <taxon>Bacteria</taxon>
        <taxon>Bacillati</taxon>
        <taxon>Actinomycetota</taxon>
        <taxon>Actinomycetes</taxon>
        <taxon>Propionibacteriales</taxon>
        <taxon>Actinopolymorphaceae</taxon>
        <taxon>Actinopolymorpha</taxon>
    </lineage>
</organism>
<gene>
    <name evidence="2" type="ORF">FHR37_002621</name>
    <name evidence="3" type="ORF">SAMN05421678_12619</name>
</gene>
<evidence type="ECO:0000313" key="4">
    <source>
        <dbReference type="Proteomes" id="UP000199052"/>
    </source>
</evidence>
<proteinExistence type="predicted"/>
<sequence length="47" mass="5353">MLPHDEEHFLGYTSPARNSIYTMRTDGSDIRGIPNTETSESPDRTQK</sequence>
<feature type="region of interest" description="Disordered" evidence="1">
    <location>
        <begin position="19"/>
        <end position="47"/>
    </location>
</feature>
<evidence type="ECO:0000313" key="3">
    <source>
        <dbReference type="EMBL" id="SFH64750.1"/>
    </source>
</evidence>
<evidence type="ECO:0000256" key="1">
    <source>
        <dbReference type="SAM" id="MobiDB-lite"/>
    </source>
</evidence>
<protein>
    <submittedName>
        <fullName evidence="3">Uncharacterized protein</fullName>
    </submittedName>
</protein>
<dbReference type="Proteomes" id="UP000199052">
    <property type="component" value="Unassembled WGS sequence"/>
</dbReference>